<comment type="caution">
    <text evidence="7">The sequence shown here is derived from an EMBL/GenBank/DDBJ whole genome shotgun (WGS) entry which is preliminary data.</text>
</comment>
<dbReference type="InterPro" id="IPR000160">
    <property type="entry name" value="GGDEF_dom"/>
</dbReference>
<keyword evidence="4" id="KW-1133">Transmembrane helix</keyword>
<dbReference type="Gene3D" id="3.30.70.270">
    <property type="match status" value="1"/>
</dbReference>
<keyword evidence="8" id="KW-1185">Reference proteome</keyword>
<protein>
    <recommendedName>
        <fullName evidence="1">diguanylate cyclase</fullName>
        <ecNumber evidence="1">2.7.7.65</ecNumber>
    </recommendedName>
</protein>
<dbReference type="InterPro" id="IPR011990">
    <property type="entry name" value="TPR-like_helical_dom_sf"/>
</dbReference>
<dbReference type="Pfam" id="PF13424">
    <property type="entry name" value="TPR_12"/>
    <property type="match status" value="1"/>
</dbReference>
<keyword evidence="4" id="KW-0472">Membrane</keyword>
<reference evidence="7 8" key="1">
    <citation type="submission" date="2023-03" db="EMBL/GenBank/DDBJ databases">
        <title>Draft genome sequence of Thalassotalea eurytherma JCM 18482T.</title>
        <authorList>
            <person name="Sawabe T."/>
        </authorList>
    </citation>
    <scope>NUCLEOTIDE SEQUENCE [LARGE SCALE GENOMIC DNA]</scope>
    <source>
        <strain evidence="7 8">JCM 18482</strain>
    </source>
</reference>
<feature type="repeat" description="TPR" evidence="3">
    <location>
        <begin position="187"/>
        <end position="220"/>
    </location>
</feature>
<keyword evidence="4" id="KW-0812">Transmembrane</keyword>
<evidence type="ECO:0000256" key="4">
    <source>
        <dbReference type="SAM" id="Phobius"/>
    </source>
</evidence>
<feature type="transmembrane region" description="Helical" evidence="4">
    <location>
        <begin position="431"/>
        <end position="449"/>
    </location>
</feature>
<evidence type="ECO:0000256" key="2">
    <source>
        <dbReference type="ARBA" id="ARBA00034247"/>
    </source>
</evidence>
<dbReference type="EC" id="2.7.7.65" evidence="1"/>
<name>A0ABQ6H5A1_9GAMM</name>
<dbReference type="InterPro" id="IPR050469">
    <property type="entry name" value="Diguanylate_Cyclase"/>
</dbReference>
<evidence type="ECO:0000313" key="7">
    <source>
        <dbReference type="EMBL" id="GLX83333.1"/>
    </source>
</evidence>
<dbReference type="Proteomes" id="UP001157133">
    <property type="component" value="Unassembled WGS sequence"/>
</dbReference>
<dbReference type="CDD" id="cd01949">
    <property type="entry name" value="GGDEF"/>
    <property type="match status" value="1"/>
</dbReference>
<keyword evidence="3" id="KW-0802">TPR repeat</keyword>
<dbReference type="PROSITE" id="PS50887">
    <property type="entry name" value="GGDEF"/>
    <property type="match status" value="1"/>
</dbReference>
<keyword evidence="5" id="KW-0732">Signal</keyword>
<dbReference type="InterPro" id="IPR019734">
    <property type="entry name" value="TPR_rpt"/>
</dbReference>
<feature type="domain" description="GGDEF" evidence="6">
    <location>
        <begin position="490"/>
        <end position="624"/>
    </location>
</feature>
<dbReference type="PANTHER" id="PTHR45138">
    <property type="entry name" value="REGULATORY COMPONENTS OF SENSORY TRANSDUCTION SYSTEM"/>
    <property type="match status" value="1"/>
</dbReference>
<dbReference type="InterPro" id="IPR029787">
    <property type="entry name" value="Nucleotide_cyclase"/>
</dbReference>
<feature type="chain" id="PRO_5045984720" description="diguanylate cyclase" evidence="5">
    <location>
        <begin position="30"/>
        <end position="631"/>
    </location>
</feature>
<evidence type="ECO:0000313" key="8">
    <source>
        <dbReference type="Proteomes" id="UP001157133"/>
    </source>
</evidence>
<dbReference type="EMBL" id="BSSU01000014">
    <property type="protein sequence ID" value="GLX83333.1"/>
    <property type="molecule type" value="Genomic_DNA"/>
</dbReference>
<dbReference type="SUPFAM" id="SSF48452">
    <property type="entry name" value="TPR-like"/>
    <property type="match status" value="1"/>
</dbReference>
<organism evidence="7 8">
    <name type="scientific">Thalassotalea eurytherma</name>
    <dbReference type="NCBI Taxonomy" id="1144278"/>
    <lineage>
        <taxon>Bacteria</taxon>
        <taxon>Pseudomonadati</taxon>
        <taxon>Pseudomonadota</taxon>
        <taxon>Gammaproteobacteria</taxon>
        <taxon>Alteromonadales</taxon>
        <taxon>Colwelliaceae</taxon>
        <taxon>Thalassotalea</taxon>
    </lineage>
</organism>
<evidence type="ECO:0000256" key="5">
    <source>
        <dbReference type="SAM" id="SignalP"/>
    </source>
</evidence>
<sequence>MKAYSQYMLRKGKFLLLLLAVITSPMTFASDILKDEEKLRYKDPKTYYAQILQLKESAENSHRDQYYWWLLRKAQAEHLLWLPKKFKETVSLTLDLIEPGAPAEVISHLQMFSGIIAQQESRYTDAVKAFKLSMTIAEQEQLNEIYVSAKQELAYTRSLTELFDTSLVGLQEAYVEAFALDNLFLVAAINETYGAIYGYMDEYERSIEYYEKALESYERLGYVSHIAEAIFGIATTYRYWKKYDLAIEYFTLYKEKIAFTPNPEINFYASYGLGMTLAEKGDCVAAIDAIDKAIAQGGFVDYIAELYKRQAVCFIQLEKLDKAEQALDKAAAIFADIPELQGTTWQLEVDKLYGLLAKEQGDTERAYKVITQYYDKYIDLLYQNSSSRLLRVRTSMEVERQNIEISLLQQRSKVKVLEIDKKHQENVQKTYLIFSLLAIIGMIIILMYLQQRTNKKIFELSIKDGLSGLYNRRYIFKHMDRLVQKYHGRGEFAAILIDIDDFKAVNDLYGHPFGDKVIKAIAEVGQKVLRVGDEMARIGGEEFLCICARIDHKQAVEIAERLRECVETMPLYRENGQPVQVSVSVGVALANAKTSESQSLYVAADKALYYAKAHGKNQVIAYNDIADDLAP</sequence>
<dbReference type="RefSeq" id="WP_284208753.1">
    <property type="nucleotide sequence ID" value="NZ_BSSU01000014.1"/>
</dbReference>
<dbReference type="InterPro" id="IPR043128">
    <property type="entry name" value="Rev_trsase/Diguanyl_cyclase"/>
</dbReference>
<feature type="signal peptide" evidence="5">
    <location>
        <begin position="1"/>
        <end position="29"/>
    </location>
</feature>
<evidence type="ECO:0000256" key="1">
    <source>
        <dbReference type="ARBA" id="ARBA00012528"/>
    </source>
</evidence>
<accession>A0ABQ6H5A1</accession>
<dbReference type="NCBIfam" id="TIGR00254">
    <property type="entry name" value="GGDEF"/>
    <property type="match status" value="1"/>
</dbReference>
<dbReference type="Pfam" id="PF00990">
    <property type="entry name" value="GGDEF"/>
    <property type="match status" value="1"/>
</dbReference>
<evidence type="ECO:0000256" key="3">
    <source>
        <dbReference type="PROSITE-ProRule" id="PRU00339"/>
    </source>
</evidence>
<evidence type="ECO:0000259" key="6">
    <source>
        <dbReference type="PROSITE" id="PS50887"/>
    </source>
</evidence>
<dbReference type="SUPFAM" id="SSF55073">
    <property type="entry name" value="Nucleotide cyclase"/>
    <property type="match status" value="1"/>
</dbReference>
<dbReference type="PANTHER" id="PTHR45138:SF9">
    <property type="entry name" value="DIGUANYLATE CYCLASE DGCM-RELATED"/>
    <property type="match status" value="1"/>
</dbReference>
<dbReference type="Gene3D" id="1.25.40.10">
    <property type="entry name" value="Tetratricopeptide repeat domain"/>
    <property type="match status" value="2"/>
</dbReference>
<gene>
    <name evidence="7" type="ORF">theurythT_27850</name>
</gene>
<dbReference type="PROSITE" id="PS50005">
    <property type="entry name" value="TPR"/>
    <property type="match status" value="1"/>
</dbReference>
<dbReference type="SMART" id="SM00267">
    <property type="entry name" value="GGDEF"/>
    <property type="match status" value="1"/>
</dbReference>
<comment type="catalytic activity">
    <reaction evidence="2">
        <text>2 GTP = 3',3'-c-di-GMP + 2 diphosphate</text>
        <dbReference type="Rhea" id="RHEA:24898"/>
        <dbReference type="ChEBI" id="CHEBI:33019"/>
        <dbReference type="ChEBI" id="CHEBI:37565"/>
        <dbReference type="ChEBI" id="CHEBI:58805"/>
        <dbReference type="EC" id="2.7.7.65"/>
    </reaction>
</comment>
<dbReference type="SMART" id="SM00028">
    <property type="entry name" value="TPR"/>
    <property type="match status" value="5"/>
</dbReference>
<proteinExistence type="predicted"/>